<name>F8GXV3_CUPNN</name>
<gene>
    <name evidence="1" type="ordered locus">CNE_BB1p07560</name>
</gene>
<protein>
    <recommendedName>
        <fullName evidence="3">Wadjet protein JetD C-terminal domain-containing protein</fullName>
    </recommendedName>
</protein>
<evidence type="ECO:0000313" key="1">
    <source>
        <dbReference type="EMBL" id="AEI82173.1"/>
    </source>
</evidence>
<dbReference type="HOGENOM" id="CLU_060532_0_0_4"/>
<evidence type="ECO:0000313" key="2">
    <source>
        <dbReference type="Proteomes" id="UP000006798"/>
    </source>
</evidence>
<accession>F8GXV3</accession>
<evidence type="ECO:0008006" key="3">
    <source>
        <dbReference type="Google" id="ProtNLM"/>
    </source>
</evidence>
<organism evidence="1 2">
    <name type="scientific">Cupriavidus necator (strain ATCC 43291 / DSM 13513 / CCUG 52238 / LMG 8453 / N-1)</name>
    <name type="common">Ralstonia eutropha</name>
    <dbReference type="NCBI Taxonomy" id="1042878"/>
    <lineage>
        <taxon>Bacteria</taxon>
        <taxon>Pseudomonadati</taxon>
        <taxon>Pseudomonadota</taxon>
        <taxon>Betaproteobacteria</taxon>
        <taxon>Burkholderiales</taxon>
        <taxon>Burkholderiaceae</taxon>
        <taxon>Cupriavidus</taxon>
    </lineage>
</organism>
<geneLocation type="plasmid" evidence="1 2">
    <name>pBB1</name>
</geneLocation>
<dbReference type="AlphaFoldDB" id="F8GXV3"/>
<dbReference type="KEGG" id="cnc:CNE_BB1p07560"/>
<keyword evidence="1" id="KW-0614">Plasmid</keyword>
<reference evidence="1 2" key="1">
    <citation type="journal article" date="2011" name="J. Bacteriol.">
        <title>Complete genome sequence of the type strain Cupriavidus necator N-1.</title>
        <authorList>
            <person name="Poehlein A."/>
            <person name="Kusian B."/>
            <person name="Friedrich B."/>
            <person name="Daniel R."/>
            <person name="Bowien B."/>
        </authorList>
    </citation>
    <scope>NUCLEOTIDE SEQUENCE [LARGE SCALE GENOMIC DNA]</scope>
    <source>
        <strain evidence="2">ATCC 43291 / DSM 13513 / CCUG 52238 / LMG 8453 / N-1</strain>
        <plasmid evidence="1 2">pBB1</plasmid>
    </source>
</reference>
<dbReference type="GeneID" id="34312040"/>
<dbReference type="Proteomes" id="UP000006798">
    <property type="component" value="Plasmid pBB1"/>
</dbReference>
<dbReference type="EMBL" id="CP002879">
    <property type="protein sequence ID" value="AEI82173.1"/>
    <property type="molecule type" value="Genomic_DNA"/>
</dbReference>
<sequence length="330" mass="36355">MSGDCIPEHRPTALTALLNALVDRIEAKPFVERRRDISFPLSAGTWPEFFSIALHGERMFVWGALEALQTQPGFALVLDQRRGQRDLDIWERSPKLVIAAQAEAFLRDETGRQPSAVVAWMAQWRQAVLARFSNAALCERLLSRPILILQRSPEQVLERLAGIPALASENLMLHEVAGRQFWGLSKVLNGHQEAIALLLDMEVCPFPDKPVQLLVAVRTADPAAPILFVENAATFEAMAAGRLSAAEGFVLIYASGYKASARRLRQPVGSSVYFAPGVFERNAALGISILAWLHGTDVTRPVYFWGDLDFSGIPVGRSNSPTFGRLNSPT</sequence>
<proteinExistence type="predicted"/>
<dbReference type="RefSeq" id="WP_013959210.1">
    <property type="nucleotide sequence ID" value="NC_015727.1"/>
</dbReference>